<feature type="compositionally biased region" description="Basic and acidic residues" evidence="6">
    <location>
        <begin position="269"/>
        <end position="278"/>
    </location>
</feature>
<dbReference type="GO" id="GO:0008270">
    <property type="term" value="F:zinc ion binding"/>
    <property type="evidence" value="ECO:0007669"/>
    <property type="project" value="UniProtKB-KW"/>
</dbReference>
<sequence>MSSDDFQSKYASVMESMLKSAVAETTKLFETMVDELKAEISVIKKENDDLKTMCRQFEKEKSQPTVHTGESEPLPRPRDCSEKRDKAVQCDLVPFRTMLVEQCQPLRHSTQEQQCSYKDMESGLQKDQDYEEGNCPMPLVKEEEEVDPTVVYRQALIDNTDSPRASACGTETEGLLINKERSNREMTLLQKDEDTRAVVEVLCLGIDSNLQGAQKQLSEPEHSQVTSLTGIKYDMEEESSVGLKISEIRTQGKLVTCAEQPLVAAKQLSEVESHKKEQPSLGETSNEQTYVTVQQYTGVHSTEKQFAEPKPLNKEGRLEGGSTKAATSSKPVLPVCRRRGRPPKKAKRLERPVEKKLVSPSTDVPTDQEVLEAPTTEVSSANETLNTSPAESVQAPSVQTRERCTSVTLQDAMLLVEAMNQSTEKNAPSSLQEMASPQIQCVPHVGTLETVDEVPPQLPAPKSPTQTPPLPLVTYKVAEHRHAAEMSTTTQLKVETPCDTSQTKDASKTIKAQSHIKAVIPQQLQAVTPSNNSSCPSSSTAATQTSVSLQPRSPHPLITLSVPSKSLSNIVQNKIIIVPRSACLRKPQTIAALSPAKNSTAVSTVAAAQNICSLPVSTVAGLPLGTPSLSSISQKATYAACKTSHQVATKTAASSTHQQSGTPPKITIIVPRQVSAVASSHKKKPSQETLVLTTRQESSEPGPTVKVSSPLLVSSSQQISISDQQATTSVGLMPITVSPDAPLATEQMLSAVVKLSRLPFPMSTRESVLISRLPLDVFSRNTMQEKPSEVKSTQPSKKVISLSEVPALSTDIAPNLKGTSVTVSVHASQIIEESNDIDKALLSSETCTILDKPPAKSCVQPSSPSKMSASVLKKLTGAVSMTESSAVSGTASEPTSNLDEEISNAVPDCLLPNDPPLQDKESTGLIQLTSFTAKDMADPHLQMTKTQFLAQLAVSPVVEAPEKASTNDFADTRASCAETSAVEKRELQKNSLVARLRSHLKTHLQARRTERHPPLLTETETSPVSPKKSRFEKVSQKVKNTPGEPIPVSPKKTGVDDVTSLKDITDDPTTISPRGSGLCKDDFRLKKTVSETTSVRSKLSKNKPGLKSESTPVSPKTSSFARDGVDPENTKSTSLSPRRSSSNNDNGVPKDIQFSHVCSRRSCSTRDCANTKKTKTTSKSPRRCSSAKGNASPKQTQSTTLSLRRTSSTTVGATPKNTKRMFSNTTDGGKIGTPARWPYLAKDSSIPVKTRESTPVKKPRFIQDGTIPKKSLRLVNAKKLAKAAKAKKLAKMKNSKQSILQNEAKTSHLAKNGPSCETVKRFTSKAVWFPPVMPVSETTSLEGKNSSLSPVKKEASSPVSKHYTVVYPTVRGPPIVSPSQPLLVIGRCLLKNQCGECGRVLSSSAALESHVSCHTGHRPFSCTLCGKSFPDSKGFKRHGRVHRNGCNYSIV</sequence>
<evidence type="ECO:0000313" key="8">
    <source>
        <dbReference type="EMBL" id="CAK6976278.1"/>
    </source>
</evidence>
<feature type="compositionally biased region" description="Polar residues" evidence="6">
    <location>
        <begin position="1211"/>
        <end position="1227"/>
    </location>
</feature>
<reference evidence="8 9" key="1">
    <citation type="submission" date="2024-01" db="EMBL/GenBank/DDBJ databases">
        <authorList>
            <person name="Alioto T."/>
            <person name="Alioto T."/>
            <person name="Gomez Garrido J."/>
        </authorList>
    </citation>
    <scope>NUCLEOTIDE SEQUENCE [LARGE SCALE GENOMIC DNA]</scope>
</reference>
<feature type="domain" description="C2H2-type" evidence="7">
    <location>
        <begin position="1420"/>
        <end position="1442"/>
    </location>
</feature>
<feature type="compositionally biased region" description="Basic residues" evidence="6">
    <location>
        <begin position="1172"/>
        <end position="1182"/>
    </location>
</feature>
<feature type="region of interest" description="Disordered" evidence="6">
    <location>
        <begin position="56"/>
        <end position="82"/>
    </location>
</feature>
<feature type="region of interest" description="Disordered" evidence="6">
    <location>
        <begin position="525"/>
        <end position="553"/>
    </location>
</feature>
<feature type="compositionally biased region" description="Low complexity" evidence="6">
    <location>
        <begin position="1195"/>
        <end position="1210"/>
    </location>
</feature>
<evidence type="ECO:0000313" key="9">
    <source>
        <dbReference type="Proteomes" id="UP001314229"/>
    </source>
</evidence>
<feature type="compositionally biased region" description="Basic and acidic residues" evidence="6">
    <location>
        <begin position="69"/>
        <end position="82"/>
    </location>
</feature>
<feature type="compositionally biased region" description="Basic and acidic residues" evidence="6">
    <location>
        <begin position="1053"/>
        <end position="1065"/>
    </location>
</feature>
<feature type="compositionally biased region" description="Polar residues" evidence="6">
    <location>
        <begin position="687"/>
        <end position="701"/>
    </location>
</feature>
<feature type="compositionally biased region" description="Basic and acidic residues" evidence="6">
    <location>
        <begin position="1079"/>
        <end position="1089"/>
    </location>
</feature>
<feature type="region of interest" description="Disordered" evidence="6">
    <location>
        <begin position="1002"/>
        <end position="1153"/>
    </location>
</feature>
<keyword evidence="9" id="KW-1185">Reference proteome</keyword>
<accession>A0AAV1PY78</accession>
<feature type="compositionally biased region" description="Low complexity" evidence="6">
    <location>
        <begin position="1132"/>
        <end position="1142"/>
    </location>
</feature>
<evidence type="ECO:0000256" key="3">
    <source>
        <dbReference type="ARBA" id="ARBA00022771"/>
    </source>
</evidence>
<dbReference type="InterPro" id="IPR036236">
    <property type="entry name" value="Znf_C2H2_sf"/>
</dbReference>
<feature type="region of interest" description="Disordered" evidence="6">
    <location>
        <begin position="1165"/>
        <end position="1236"/>
    </location>
</feature>
<feature type="region of interest" description="Disordered" evidence="6">
    <location>
        <begin position="678"/>
        <end position="708"/>
    </location>
</feature>
<name>A0AAV1PY78_SCOSC</name>
<feature type="compositionally biased region" description="Basic and acidic residues" evidence="6">
    <location>
        <begin position="301"/>
        <end position="318"/>
    </location>
</feature>
<keyword evidence="2" id="KW-0677">Repeat</keyword>
<dbReference type="Gene3D" id="3.30.160.60">
    <property type="entry name" value="Classic Zinc Finger"/>
    <property type="match status" value="2"/>
</dbReference>
<proteinExistence type="predicted"/>
<dbReference type="EMBL" id="CAWUFR010000342">
    <property type="protein sequence ID" value="CAK6976278.1"/>
    <property type="molecule type" value="Genomic_DNA"/>
</dbReference>
<feature type="compositionally biased region" description="Polar residues" evidence="6">
    <location>
        <begin position="281"/>
        <end position="300"/>
    </location>
</feature>
<dbReference type="PROSITE" id="PS00028">
    <property type="entry name" value="ZINC_FINGER_C2H2_1"/>
    <property type="match status" value="2"/>
</dbReference>
<evidence type="ECO:0000256" key="6">
    <source>
        <dbReference type="SAM" id="MobiDB-lite"/>
    </source>
</evidence>
<comment type="caution">
    <text evidence="8">The sequence shown here is derived from an EMBL/GenBank/DDBJ whole genome shotgun (WGS) entry which is preliminary data.</text>
</comment>
<dbReference type="InterPro" id="IPR013087">
    <property type="entry name" value="Znf_C2H2_type"/>
</dbReference>
<evidence type="ECO:0000259" key="7">
    <source>
        <dbReference type="PROSITE" id="PS50157"/>
    </source>
</evidence>
<feature type="region of interest" description="Disordered" evidence="6">
    <location>
        <begin position="269"/>
        <end position="399"/>
    </location>
</feature>
<feature type="domain" description="C2H2-type" evidence="7">
    <location>
        <begin position="1392"/>
        <end position="1419"/>
    </location>
</feature>
<feature type="compositionally biased region" description="Basic residues" evidence="6">
    <location>
        <begin position="336"/>
        <end position="348"/>
    </location>
</feature>
<protein>
    <submittedName>
        <fullName evidence="8">Uncharacterized protein LOC128374442 isoform X2</fullName>
    </submittedName>
</protein>
<feature type="compositionally biased region" description="Polar residues" evidence="6">
    <location>
        <begin position="1108"/>
        <end position="1120"/>
    </location>
</feature>
<keyword evidence="3 5" id="KW-0863">Zinc-finger</keyword>
<keyword evidence="1" id="KW-0479">Metal-binding</keyword>
<dbReference type="FunFam" id="3.30.160.60:FF:000110">
    <property type="entry name" value="Zinc finger protein-like"/>
    <property type="match status" value="1"/>
</dbReference>
<dbReference type="Proteomes" id="UP001314229">
    <property type="component" value="Unassembled WGS sequence"/>
</dbReference>
<dbReference type="SUPFAM" id="SSF57667">
    <property type="entry name" value="beta-beta-alpha zinc fingers"/>
    <property type="match status" value="1"/>
</dbReference>
<feature type="compositionally biased region" description="Low complexity" evidence="6">
    <location>
        <begin position="527"/>
        <end position="548"/>
    </location>
</feature>
<evidence type="ECO:0000256" key="1">
    <source>
        <dbReference type="ARBA" id="ARBA00022723"/>
    </source>
</evidence>
<gene>
    <name evidence="8" type="ORF">FSCOSCO3_A016481</name>
</gene>
<evidence type="ECO:0000256" key="2">
    <source>
        <dbReference type="ARBA" id="ARBA00022737"/>
    </source>
</evidence>
<dbReference type="PROSITE" id="PS50157">
    <property type="entry name" value="ZINC_FINGER_C2H2_2"/>
    <property type="match status" value="2"/>
</dbReference>
<keyword evidence="4" id="KW-0862">Zinc</keyword>
<evidence type="ECO:0000256" key="5">
    <source>
        <dbReference type="PROSITE-ProRule" id="PRU00042"/>
    </source>
</evidence>
<evidence type="ECO:0000256" key="4">
    <source>
        <dbReference type="ARBA" id="ARBA00022833"/>
    </source>
</evidence>
<dbReference type="SMART" id="SM00355">
    <property type="entry name" value="ZnF_C2H2"/>
    <property type="match status" value="2"/>
</dbReference>
<feature type="compositionally biased region" description="Polar residues" evidence="6">
    <location>
        <begin position="376"/>
        <end position="399"/>
    </location>
</feature>
<organism evidence="8 9">
    <name type="scientific">Scomber scombrus</name>
    <name type="common">Atlantic mackerel</name>
    <name type="synonym">Scomber vernalis</name>
    <dbReference type="NCBI Taxonomy" id="13677"/>
    <lineage>
        <taxon>Eukaryota</taxon>
        <taxon>Metazoa</taxon>
        <taxon>Chordata</taxon>
        <taxon>Craniata</taxon>
        <taxon>Vertebrata</taxon>
        <taxon>Euteleostomi</taxon>
        <taxon>Actinopterygii</taxon>
        <taxon>Neopterygii</taxon>
        <taxon>Teleostei</taxon>
        <taxon>Neoteleostei</taxon>
        <taxon>Acanthomorphata</taxon>
        <taxon>Pelagiaria</taxon>
        <taxon>Scombriformes</taxon>
        <taxon>Scombridae</taxon>
        <taxon>Scomber</taxon>
    </lineage>
</organism>